<evidence type="ECO:0000313" key="7">
    <source>
        <dbReference type="EMBL" id="NTF39828.1"/>
    </source>
</evidence>
<dbReference type="InterPro" id="IPR031640">
    <property type="entry name" value="Glu_dehyd_C"/>
</dbReference>
<evidence type="ECO:0000256" key="2">
    <source>
        <dbReference type="ARBA" id="ARBA00022723"/>
    </source>
</evidence>
<feature type="domain" description="Glucose dehydrogenase C-terminal" evidence="6">
    <location>
        <begin position="138"/>
        <end position="320"/>
    </location>
</feature>
<feature type="domain" description="Alcohol dehydrogenase-like N-terminal" evidence="5">
    <location>
        <begin position="25"/>
        <end position="132"/>
    </location>
</feature>
<dbReference type="InterPro" id="IPR013154">
    <property type="entry name" value="ADH-like_N"/>
</dbReference>
<dbReference type="InterPro" id="IPR050129">
    <property type="entry name" value="Zn_alcohol_dh"/>
</dbReference>
<dbReference type="AlphaFoldDB" id="A0AAE7US03"/>
<evidence type="ECO:0000256" key="4">
    <source>
        <dbReference type="ARBA" id="ARBA00023002"/>
    </source>
</evidence>
<dbReference type="GO" id="GO:0008270">
    <property type="term" value="F:zinc ion binding"/>
    <property type="evidence" value="ECO:0007669"/>
    <property type="project" value="InterPro"/>
</dbReference>
<organism evidence="8 9">
    <name type="scientific">Agrobacterium rubi</name>
    <dbReference type="NCBI Taxonomy" id="28099"/>
    <lineage>
        <taxon>Bacteria</taxon>
        <taxon>Pseudomonadati</taxon>
        <taxon>Pseudomonadota</taxon>
        <taxon>Alphaproteobacteria</taxon>
        <taxon>Hyphomicrobiales</taxon>
        <taxon>Rhizobiaceae</taxon>
        <taxon>Rhizobium/Agrobacterium group</taxon>
        <taxon>Agrobacterium</taxon>
    </lineage>
</organism>
<keyword evidence="4" id="KW-0560">Oxidoreductase</keyword>
<dbReference type="Pfam" id="PF08240">
    <property type="entry name" value="ADH_N"/>
    <property type="match status" value="1"/>
</dbReference>
<accession>A0AAE7US03</accession>
<evidence type="ECO:0000259" key="6">
    <source>
        <dbReference type="Pfam" id="PF16912"/>
    </source>
</evidence>
<dbReference type="PANTHER" id="PTHR43401:SF2">
    <property type="entry name" value="L-THREONINE 3-DEHYDROGENASE"/>
    <property type="match status" value="1"/>
</dbReference>
<dbReference type="InterPro" id="IPR002328">
    <property type="entry name" value="ADH_Zn_CS"/>
</dbReference>
<dbReference type="Proteomes" id="UP000663912">
    <property type="component" value="Plasmid pW2_73_1"/>
</dbReference>
<keyword evidence="8" id="KW-0614">Plasmid</keyword>
<geneLocation type="plasmid" evidence="8 9">
    <name>pW2_73_1</name>
</geneLocation>
<dbReference type="PANTHER" id="PTHR43401">
    <property type="entry name" value="L-THREONINE 3-DEHYDROGENASE"/>
    <property type="match status" value="1"/>
</dbReference>
<dbReference type="SUPFAM" id="SSF51735">
    <property type="entry name" value="NAD(P)-binding Rossmann-fold domains"/>
    <property type="match status" value="1"/>
</dbReference>
<evidence type="ECO:0000256" key="3">
    <source>
        <dbReference type="ARBA" id="ARBA00022833"/>
    </source>
</evidence>
<name>A0AAE7US03_9HYPH</name>
<dbReference type="SUPFAM" id="SSF50129">
    <property type="entry name" value="GroES-like"/>
    <property type="match status" value="1"/>
</dbReference>
<dbReference type="CDD" id="cd08234">
    <property type="entry name" value="threonine_DH_like"/>
    <property type="match status" value="1"/>
</dbReference>
<dbReference type="Gene3D" id="3.90.180.10">
    <property type="entry name" value="Medium-chain alcohol dehydrogenases, catalytic domain"/>
    <property type="match status" value="1"/>
</dbReference>
<evidence type="ECO:0000259" key="5">
    <source>
        <dbReference type="Pfam" id="PF08240"/>
    </source>
</evidence>
<dbReference type="InterPro" id="IPR011032">
    <property type="entry name" value="GroES-like_sf"/>
</dbReference>
<reference evidence="7 10" key="1">
    <citation type="journal article" date="2020" name="Science">
        <title>Unexpected conservation and global transmission of agrobacterial virulence plasmids.</title>
        <authorList>
            <person name="Weisberg A.J."/>
            <person name="Davis E.W. 2nd"/>
            <person name="Tabima J."/>
            <person name="Belcher M.S."/>
            <person name="Miller M."/>
            <person name="Kuo C.H."/>
            <person name="Loper J.E."/>
            <person name="Grunwald N.J."/>
            <person name="Putnam M.L."/>
            <person name="Chang J.H."/>
        </authorList>
    </citation>
    <scope>NUCLEOTIDE SEQUENCE [LARGE SCALE GENOMIC DNA]</scope>
    <source>
        <strain evidence="7 10">A19/93</strain>
    </source>
</reference>
<proteinExistence type="predicted"/>
<dbReference type="Proteomes" id="UP000822331">
    <property type="component" value="Unassembled WGS sequence"/>
</dbReference>
<dbReference type="Pfam" id="PF16912">
    <property type="entry name" value="Glu_dehyd_C"/>
    <property type="match status" value="1"/>
</dbReference>
<keyword evidence="3" id="KW-0862">Zinc</keyword>
<dbReference type="GO" id="GO:0016491">
    <property type="term" value="F:oxidoreductase activity"/>
    <property type="evidence" value="ECO:0007669"/>
    <property type="project" value="UniProtKB-KW"/>
</dbReference>
<dbReference type="Gene3D" id="3.40.50.720">
    <property type="entry name" value="NAD(P)-binding Rossmann-like Domain"/>
    <property type="match status" value="1"/>
</dbReference>
<evidence type="ECO:0000313" key="10">
    <source>
        <dbReference type="Proteomes" id="UP000822331"/>
    </source>
</evidence>
<evidence type="ECO:0000256" key="1">
    <source>
        <dbReference type="ARBA" id="ARBA00001947"/>
    </source>
</evidence>
<keyword evidence="10" id="KW-1185">Reference proteome</keyword>
<dbReference type="KEGG" id="arui:G6M88_23015"/>
<dbReference type="InterPro" id="IPR036291">
    <property type="entry name" value="NAD(P)-bd_dom_sf"/>
</dbReference>
<dbReference type="RefSeq" id="WP_065700899.1">
    <property type="nucleotide sequence ID" value="NZ_CP049208.1"/>
</dbReference>
<dbReference type="PROSITE" id="PS00059">
    <property type="entry name" value="ADH_ZINC"/>
    <property type="match status" value="1"/>
</dbReference>
<dbReference type="EMBL" id="JAAMCP010000017">
    <property type="protein sequence ID" value="NTF39828.1"/>
    <property type="molecule type" value="Genomic_DNA"/>
</dbReference>
<keyword evidence="2" id="KW-0479">Metal-binding</keyword>
<sequence length="337" mass="35378">MKAIQFIGKGQPMLAEIPEPRDLPSGHVLIKIRASGLCHTDIDVLHGRYGAGAFPVVPGHEFAGEIKAIAGGVTNLNIGDRVVVDPNLPCGTCAACRNGMTNLCIDLKAYGVTQDGGFAEFCAVHCDQVHPVGNLSFDVAALAEPLACALNGIGAAGFGPEALPPSDAIIFGAGPIGLLLALSLKSRGAQSVTMADVNHSRLEFAAGLGLKAVRSDATLLTSRRREFDFVADATGVPSVVQDMIQLVADGGTALLFGVCAPDATVSILPFEVFRRQLKIVGSHSLNRNIPEAIAMLETDDGSMAKLVSHRLPLEEMLKFFLAKPSDPATMKIQFVSD</sequence>
<comment type="cofactor">
    <cofactor evidence="1">
        <name>Zn(2+)</name>
        <dbReference type="ChEBI" id="CHEBI:29105"/>
    </cofactor>
</comment>
<protein>
    <submittedName>
        <fullName evidence="8">Zinc-dependent alcohol dehydrogenase family protein</fullName>
    </submittedName>
</protein>
<reference evidence="8" key="2">
    <citation type="submission" date="2020-02" db="EMBL/GenBank/DDBJ databases">
        <title>Unexpected conservation and global transmission of agrobacterial virulence plasmids.</title>
        <authorList>
            <person name="Weisberg A.J."/>
            <person name="Davis E.W. II"/>
            <person name="Tabima J.R."/>
            <person name="Belcher M.S."/>
            <person name="Miller M."/>
            <person name="Kuo C.-H."/>
            <person name="Loper J.E."/>
            <person name="Grunwald N.J."/>
            <person name="Putnam M.L."/>
            <person name="Chang J.H."/>
        </authorList>
    </citation>
    <scope>NUCLEOTIDE SEQUENCE</scope>
    <source>
        <strain evidence="8">W2/73</strain>
        <plasmid evidence="8">pW2_73_1</plasmid>
    </source>
</reference>
<evidence type="ECO:0000313" key="8">
    <source>
        <dbReference type="EMBL" id="QTG03339.1"/>
    </source>
</evidence>
<evidence type="ECO:0000313" key="9">
    <source>
        <dbReference type="Proteomes" id="UP000663912"/>
    </source>
</evidence>
<gene>
    <name evidence="7" type="ORF">G6L72_24390</name>
    <name evidence="8" type="ORF">G6M88_23015</name>
</gene>
<dbReference type="EMBL" id="CP049208">
    <property type="protein sequence ID" value="QTG03339.1"/>
    <property type="molecule type" value="Genomic_DNA"/>
</dbReference>